<dbReference type="Pfam" id="PF00571">
    <property type="entry name" value="CBS"/>
    <property type="match status" value="2"/>
</dbReference>
<dbReference type="SMART" id="SM00116">
    <property type="entry name" value="CBS"/>
    <property type="match status" value="2"/>
</dbReference>
<dbReference type="AlphaFoldDB" id="A0A158IY73"/>
<dbReference type="PANTHER" id="PTHR43080:SF2">
    <property type="entry name" value="CBS DOMAIN-CONTAINING PROTEIN"/>
    <property type="match status" value="1"/>
</dbReference>
<protein>
    <submittedName>
        <fullName evidence="4">CBS domain-containing protein</fullName>
    </submittedName>
</protein>
<dbReference type="STRING" id="326474.AWB65_05623"/>
<evidence type="ECO:0000256" key="1">
    <source>
        <dbReference type="ARBA" id="ARBA00023122"/>
    </source>
</evidence>
<dbReference type="RefSeq" id="WP_087670287.1">
    <property type="nucleotide sequence ID" value="NZ_FCNW02000049.1"/>
</dbReference>
<organism evidence="4 5">
    <name type="scientific">Caballeronia humi</name>
    <dbReference type="NCBI Taxonomy" id="326474"/>
    <lineage>
        <taxon>Bacteria</taxon>
        <taxon>Pseudomonadati</taxon>
        <taxon>Pseudomonadota</taxon>
        <taxon>Betaproteobacteria</taxon>
        <taxon>Burkholderiales</taxon>
        <taxon>Burkholderiaceae</taxon>
        <taxon>Caballeronia</taxon>
    </lineage>
</organism>
<dbReference type="CDD" id="cd17775">
    <property type="entry name" value="CBS_pair_bact_arch"/>
    <property type="match status" value="1"/>
</dbReference>
<dbReference type="PROSITE" id="PS51371">
    <property type="entry name" value="CBS"/>
    <property type="match status" value="2"/>
</dbReference>
<keyword evidence="5" id="KW-1185">Reference proteome</keyword>
<feature type="domain" description="CBS" evidence="3">
    <location>
        <begin position="76"/>
        <end position="132"/>
    </location>
</feature>
<dbReference type="Proteomes" id="UP000054977">
    <property type="component" value="Unassembled WGS sequence"/>
</dbReference>
<proteinExistence type="predicted"/>
<reference evidence="4" key="1">
    <citation type="submission" date="2016-01" db="EMBL/GenBank/DDBJ databases">
        <authorList>
            <person name="Peeters C."/>
        </authorList>
    </citation>
    <scope>NUCLEOTIDE SEQUENCE [LARGE SCALE GENOMIC DNA]</scope>
    <source>
        <strain evidence="4">LMG 22934</strain>
    </source>
</reference>
<dbReference type="OrthoDB" id="9794094at2"/>
<comment type="caution">
    <text evidence="4">The sequence shown here is derived from an EMBL/GenBank/DDBJ whole genome shotgun (WGS) entry which is preliminary data.</text>
</comment>
<sequence length="149" mass="16389">MNAGKICTRDVIVCGTATSALDAARLMRANHVGDLVVIDNANGKRRPVGMVTDRDIVVSVVAKEVDAAGLLVTDIMSSPAITAFEWEDGWRLLRRMRLHGVRRMPVVDDADELIGIVTLDDLLRFSAEFLSELGHVGGRQRFFEEKARA</sequence>
<accession>A0A158IY73</accession>
<dbReference type="Gene3D" id="3.10.580.10">
    <property type="entry name" value="CBS-domain"/>
    <property type="match status" value="1"/>
</dbReference>
<dbReference type="SUPFAM" id="SSF54631">
    <property type="entry name" value="CBS-domain pair"/>
    <property type="match status" value="1"/>
</dbReference>
<evidence type="ECO:0000313" key="5">
    <source>
        <dbReference type="Proteomes" id="UP000054977"/>
    </source>
</evidence>
<dbReference type="PANTHER" id="PTHR43080">
    <property type="entry name" value="CBS DOMAIN-CONTAINING PROTEIN CBSX3, MITOCHONDRIAL"/>
    <property type="match status" value="1"/>
</dbReference>
<dbReference type="InterPro" id="IPR046342">
    <property type="entry name" value="CBS_dom_sf"/>
</dbReference>
<name>A0A158IY73_9BURK</name>
<evidence type="ECO:0000313" key="4">
    <source>
        <dbReference type="EMBL" id="SAL61622.1"/>
    </source>
</evidence>
<dbReference type="EMBL" id="FCNW02000049">
    <property type="protein sequence ID" value="SAL61622.1"/>
    <property type="molecule type" value="Genomic_DNA"/>
</dbReference>
<dbReference type="InterPro" id="IPR000644">
    <property type="entry name" value="CBS_dom"/>
</dbReference>
<dbReference type="InterPro" id="IPR051257">
    <property type="entry name" value="Diverse_CBS-Domain"/>
</dbReference>
<evidence type="ECO:0000256" key="2">
    <source>
        <dbReference type="PROSITE-ProRule" id="PRU00703"/>
    </source>
</evidence>
<gene>
    <name evidence="4" type="ORF">AWB65_05623</name>
</gene>
<feature type="domain" description="CBS" evidence="3">
    <location>
        <begin position="7"/>
        <end position="67"/>
    </location>
</feature>
<keyword evidence="1 2" id="KW-0129">CBS domain</keyword>
<evidence type="ECO:0000259" key="3">
    <source>
        <dbReference type="PROSITE" id="PS51371"/>
    </source>
</evidence>